<keyword evidence="3" id="KW-0732">Signal</keyword>
<dbReference type="NCBIfam" id="TIGR01730">
    <property type="entry name" value="RND_mfp"/>
    <property type="match status" value="1"/>
</dbReference>
<protein>
    <recommendedName>
        <fullName evidence="4">Multidrug resistance protein MdtA-like barrel-sandwich hybrid domain-containing protein</fullName>
    </recommendedName>
</protein>
<name>A0AA48GTW6_9BACT</name>
<evidence type="ECO:0000256" key="1">
    <source>
        <dbReference type="ARBA" id="ARBA00009477"/>
    </source>
</evidence>
<proteinExistence type="inferred from homology"/>
<dbReference type="PANTHER" id="PTHR30469">
    <property type="entry name" value="MULTIDRUG RESISTANCE PROTEIN MDTA"/>
    <property type="match status" value="1"/>
</dbReference>
<dbReference type="SUPFAM" id="SSF111369">
    <property type="entry name" value="HlyD-like secretion proteins"/>
    <property type="match status" value="1"/>
</dbReference>
<dbReference type="KEGG" id="msea:METESE_24750"/>
<accession>A0AA48GTW6</accession>
<feature type="domain" description="Multidrug resistance protein MdtA-like barrel-sandwich hybrid" evidence="4">
    <location>
        <begin position="30"/>
        <end position="158"/>
    </location>
</feature>
<reference evidence="5" key="1">
    <citation type="journal article" date="2023" name="Int. J. Syst. Evol. Microbiol.">
        <title>Mesoterricola silvestris gen. nov., sp. nov., Mesoterricola sediminis sp. nov., Geothrix oryzae sp. nov., Geothrix edaphica sp. nov., Geothrix rubra sp. nov., and Geothrix limicola sp. nov., six novel members of Acidobacteriota isolated from soils.</title>
        <authorList>
            <person name="Itoh H."/>
            <person name="Sugisawa Y."/>
            <person name="Mise K."/>
            <person name="Xu Z."/>
            <person name="Kuniyasu M."/>
            <person name="Ushijima N."/>
            <person name="Kawano K."/>
            <person name="Kobayashi E."/>
            <person name="Shiratori Y."/>
            <person name="Masuda Y."/>
            <person name="Senoo K."/>
        </authorList>
    </citation>
    <scope>NUCLEOTIDE SEQUENCE</scope>
    <source>
        <strain evidence="5">W786</strain>
    </source>
</reference>
<feature type="signal peptide" evidence="3">
    <location>
        <begin position="1"/>
        <end position="19"/>
    </location>
</feature>
<dbReference type="PANTHER" id="PTHR30469:SF15">
    <property type="entry name" value="HLYD FAMILY OF SECRETION PROTEINS"/>
    <property type="match status" value="1"/>
</dbReference>
<evidence type="ECO:0000313" key="6">
    <source>
        <dbReference type="Proteomes" id="UP001228113"/>
    </source>
</evidence>
<sequence>MTARRSLFLLLLAAGALRAGSIEGRLIPFRQAEVSAQVSSYLTEVLVKEGDEVKAGQVLAQLFGKMEEIEVRRANALLERKEYEAKGATSLFRDRVIPESQARESRIELELARLSLETAQENLRQRTIVSPIDGVVQARLREAGEAVSTAQALFRIVDLAKVYVLFNVKAEQLPRVAPGQKVSLRLPQVDGAPALTGEVVFVDPKADSDGCFKVKALVAEPGPKVRAGLKVQVELPS</sequence>
<dbReference type="InterPro" id="IPR006143">
    <property type="entry name" value="RND_pump_MFP"/>
</dbReference>
<gene>
    <name evidence="5" type="ORF">METESE_24750</name>
</gene>
<comment type="similarity">
    <text evidence="1">Belongs to the membrane fusion protein (MFP) (TC 8.A.1) family.</text>
</comment>
<dbReference type="RefSeq" id="WP_316410318.1">
    <property type="nucleotide sequence ID" value="NZ_AP027081.1"/>
</dbReference>
<evidence type="ECO:0000313" key="5">
    <source>
        <dbReference type="EMBL" id="BDU77517.1"/>
    </source>
</evidence>
<keyword evidence="2" id="KW-0175">Coiled coil</keyword>
<dbReference type="AlphaFoldDB" id="A0AA48GTW6"/>
<evidence type="ECO:0000259" key="4">
    <source>
        <dbReference type="Pfam" id="PF25917"/>
    </source>
</evidence>
<dbReference type="Gene3D" id="2.40.30.170">
    <property type="match status" value="1"/>
</dbReference>
<keyword evidence="6" id="KW-1185">Reference proteome</keyword>
<evidence type="ECO:0000256" key="2">
    <source>
        <dbReference type="SAM" id="Coils"/>
    </source>
</evidence>
<feature type="coiled-coil region" evidence="2">
    <location>
        <begin position="66"/>
        <end position="122"/>
    </location>
</feature>
<dbReference type="GO" id="GO:0015562">
    <property type="term" value="F:efflux transmembrane transporter activity"/>
    <property type="evidence" value="ECO:0007669"/>
    <property type="project" value="TreeGrafter"/>
</dbReference>
<feature type="chain" id="PRO_5041267962" description="Multidrug resistance protein MdtA-like barrel-sandwich hybrid domain-containing protein" evidence="3">
    <location>
        <begin position="20"/>
        <end position="237"/>
    </location>
</feature>
<dbReference type="Proteomes" id="UP001228113">
    <property type="component" value="Chromosome"/>
</dbReference>
<dbReference type="Pfam" id="PF25917">
    <property type="entry name" value="BSH_RND"/>
    <property type="match status" value="1"/>
</dbReference>
<dbReference type="GO" id="GO:1990281">
    <property type="term" value="C:efflux pump complex"/>
    <property type="evidence" value="ECO:0007669"/>
    <property type="project" value="TreeGrafter"/>
</dbReference>
<dbReference type="InterPro" id="IPR058625">
    <property type="entry name" value="MdtA-like_BSH"/>
</dbReference>
<dbReference type="Gene3D" id="2.40.50.100">
    <property type="match status" value="1"/>
</dbReference>
<evidence type="ECO:0000256" key="3">
    <source>
        <dbReference type="SAM" id="SignalP"/>
    </source>
</evidence>
<dbReference type="EMBL" id="AP027081">
    <property type="protein sequence ID" value="BDU77517.1"/>
    <property type="molecule type" value="Genomic_DNA"/>
</dbReference>
<organism evidence="5 6">
    <name type="scientific">Mesoterricola sediminis</name>
    <dbReference type="NCBI Taxonomy" id="2927980"/>
    <lineage>
        <taxon>Bacteria</taxon>
        <taxon>Pseudomonadati</taxon>
        <taxon>Acidobacteriota</taxon>
        <taxon>Holophagae</taxon>
        <taxon>Holophagales</taxon>
        <taxon>Holophagaceae</taxon>
        <taxon>Mesoterricola</taxon>
    </lineage>
</organism>